<evidence type="ECO:0000313" key="1">
    <source>
        <dbReference type="EMBL" id="CAG9109131.1"/>
    </source>
</evidence>
<dbReference type="EMBL" id="CAJHNJ030000011">
    <property type="protein sequence ID" value="CAG9109131.1"/>
    <property type="molecule type" value="Genomic_DNA"/>
</dbReference>
<evidence type="ECO:0000313" key="2">
    <source>
        <dbReference type="Proteomes" id="UP000653454"/>
    </source>
</evidence>
<sequence length="196" mass="22056">MSWQHQDSVLGPLEKTISAKRHTLQDLKPLLEDRGGDPLKKCRIRTVLKTDHSENSRISNNSFNGLESKVSFRIGSRWCCRGVRQWFLAFLVMVAALDSTRICAEARSSEEALLKKVIKVRQQIAKIRILTSAKNVSPGKSLKLADKYSNPYLSLSFYIAEHPTPEPSPHGTGLMNSSNFSTHQLVDFSVQIFTNN</sequence>
<reference evidence="1" key="1">
    <citation type="submission" date="2020-11" db="EMBL/GenBank/DDBJ databases">
        <authorList>
            <person name="Whiteford S."/>
        </authorList>
    </citation>
    <scope>NUCLEOTIDE SEQUENCE</scope>
</reference>
<comment type="caution">
    <text evidence="1">The sequence shown here is derived from an EMBL/GenBank/DDBJ whole genome shotgun (WGS) entry which is preliminary data.</text>
</comment>
<protein>
    <submittedName>
        <fullName evidence="1">(diamondback moth) hypothetical protein</fullName>
    </submittedName>
</protein>
<name>A0A8S4E4C0_PLUXY</name>
<dbReference type="Proteomes" id="UP000653454">
    <property type="component" value="Unassembled WGS sequence"/>
</dbReference>
<keyword evidence="2" id="KW-1185">Reference proteome</keyword>
<organism evidence="1 2">
    <name type="scientific">Plutella xylostella</name>
    <name type="common">Diamondback moth</name>
    <name type="synonym">Plutella maculipennis</name>
    <dbReference type="NCBI Taxonomy" id="51655"/>
    <lineage>
        <taxon>Eukaryota</taxon>
        <taxon>Metazoa</taxon>
        <taxon>Ecdysozoa</taxon>
        <taxon>Arthropoda</taxon>
        <taxon>Hexapoda</taxon>
        <taxon>Insecta</taxon>
        <taxon>Pterygota</taxon>
        <taxon>Neoptera</taxon>
        <taxon>Endopterygota</taxon>
        <taxon>Lepidoptera</taxon>
        <taxon>Glossata</taxon>
        <taxon>Ditrysia</taxon>
        <taxon>Yponomeutoidea</taxon>
        <taxon>Plutellidae</taxon>
        <taxon>Plutella</taxon>
    </lineage>
</organism>
<proteinExistence type="predicted"/>
<dbReference type="AlphaFoldDB" id="A0A8S4E4C0"/>
<accession>A0A8S4E4C0</accession>
<gene>
    <name evidence="1" type="ORF">PLXY2_LOCUS4090</name>
</gene>